<evidence type="ECO:0000256" key="12">
    <source>
        <dbReference type="ARBA" id="ARBA00023014"/>
    </source>
</evidence>
<evidence type="ECO:0000256" key="3">
    <source>
        <dbReference type="ARBA" id="ARBA00008792"/>
    </source>
</evidence>
<dbReference type="GO" id="GO:0051539">
    <property type="term" value="F:4 iron, 4 sulfur cluster binding"/>
    <property type="evidence" value="ECO:0007669"/>
    <property type="project" value="UniProtKB-KW"/>
</dbReference>
<keyword evidence="14" id="KW-0413">Isomerase</keyword>
<evidence type="ECO:0000256" key="5">
    <source>
        <dbReference type="ARBA" id="ARBA00022723"/>
    </source>
</evidence>
<evidence type="ECO:0000256" key="13">
    <source>
        <dbReference type="ARBA" id="ARBA00023204"/>
    </source>
</evidence>
<dbReference type="PANTHER" id="PTHR11472:SF47">
    <property type="entry name" value="FANCONI ANEMIA GROUP J PROTEIN"/>
    <property type="match status" value="1"/>
</dbReference>
<dbReference type="InterPro" id="IPR014013">
    <property type="entry name" value="Helic_SF1/SF2_ATP-bd_DinG/Rad3"/>
</dbReference>
<dbReference type="CDD" id="cd18788">
    <property type="entry name" value="SF2_C_XPD"/>
    <property type="match status" value="1"/>
</dbReference>
<evidence type="ECO:0000256" key="2">
    <source>
        <dbReference type="ARBA" id="ARBA00004123"/>
    </source>
</evidence>
<evidence type="ECO:0000259" key="20">
    <source>
        <dbReference type="PROSITE" id="PS51193"/>
    </source>
</evidence>
<dbReference type="GO" id="GO:0046872">
    <property type="term" value="F:metal ion binding"/>
    <property type="evidence" value="ECO:0007669"/>
    <property type="project" value="UniProtKB-KW"/>
</dbReference>
<dbReference type="GO" id="GO:0005524">
    <property type="term" value="F:ATP binding"/>
    <property type="evidence" value="ECO:0007669"/>
    <property type="project" value="UniProtKB-KW"/>
</dbReference>
<gene>
    <name evidence="21" type="ORF">GGI25_004990</name>
</gene>
<keyword evidence="8" id="KW-0378">Hydrolase</keyword>
<comment type="cofactor">
    <cofactor evidence="1">
        <name>[4Fe-4S] cluster</name>
        <dbReference type="ChEBI" id="CHEBI:49883"/>
    </cofactor>
</comment>
<dbReference type="Pfam" id="PF06733">
    <property type="entry name" value="DEAD_2"/>
    <property type="match status" value="1"/>
</dbReference>
<comment type="subcellular location">
    <subcellularLocation>
        <location evidence="2">Nucleus</location>
    </subcellularLocation>
</comment>
<accession>A0A9W8G331</accession>
<keyword evidence="6" id="KW-0547">Nucleotide-binding</keyword>
<evidence type="ECO:0000256" key="6">
    <source>
        <dbReference type="ARBA" id="ARBA00022741"/>
    </source>
</evidence>
<keyword evidence="15" id="KW-0539">Nucleus</keyword>
<keyword evidence="13" id="KW-0234">DNA repair</keyword>
<dbReference type="GO" id="GO:0006289">
    <property type="term" value="P:nucleotide-excision repair"/>
    <property type="evidence" value="ECO:0007669"/>
    <property type="project" value="TreeGrafter"/>
</dbReference>
<evidence type="ECO:0000256" key="16">
    <source>
        <dbReference type="ARBA" id="ARBA00044969"/>
    </source>
</evidence>
<dbReference type="InterPro" id="IPR027417">
    <property type="entry name" value="P-loop_NTPase"/>
</dbReference>
<comment type="similarity">
    <text evidence="3">Belongs to the DEAD box helicase family. DEAH subfamily.</text>
</comment>
<comment type="catalytic activity">
    <reaction evidence="17">
        <text>ATP + H2O = ADP + phosphate + H(+)</text>
        <dbReference type="Rhea" id="RHEA:13065"/>
        <dbReference type="ChEBI" id="CHEBI:15377"/>
        <dbReference type="ChEBI" id="CHEBI:15378"/>
        <dbReference type="ChEBI" id="CHEBI:30616"/>
        <dbReference type="ChEBI" id="CHEBI:43474"/>
        <dbReference type="ChEBI" id="CHEBI:456216"/>
        <dbReference type="EC" id="5.6.2.3"/>
    </reaction>
</comment>
<evidence type="ECO:0000256" key="19">
    <source>
        <dbReference type="SAM" id="MobiDB-lite"/>
    </source>
</evidence>
<proteinExistence type="inferred from homology"/>
<dbReference type="GO" id="GO:1990918">
    <property type="term" value="P:double-strand break repair involved in meiotic recombination"/>
    <property type="evidence" value="ECO:0007669"/>
    <property type="project" value="TreeGrafter"/>
</dbReference>
<evidence type="ECO:0000256" key="8">
    <source>
        <dbReference type="ARBA" id="ARBA00022801"/>
    </source>
</evidence>
<comment type="caution">
    <text evidence="21">The sequence shown here is derived from an EMBL/GenBank/DDBJ whole genome shotgun (WGS) entry which is preliminary data.</text>
</comment>
<feature type="region of interest" description="Disordered" evidence="19">
    <location>
        <begin position="139"/>
        <end position="165"/>
    </location>
</feature>
<evidence type="ECO:0000256" key="17">
    <source>
        <dbReference type="ARBA" id="ARBA00048954"/>
    </source>
</evidence>
<dbReference type="InterPro" id="IPR010614">
    <property type="entry name" value="RAD3-like_helicase_DEAD"/>
</dbReference>
<keyword evidence="11" id="KW-0408">Iron</keyword>
<reference evidence="21" key="1">
    <citation type="submission" date="2022-07" db="EMBL/GenBank/DDBJ databases">
        <title>Phylogenomic reconstructions and comparative analyses of Kickxellomycotina fungi.</title>
        <authorList>
            <person name="Reynolds N.K."/>
            <person name="Stajich J.E."/>
            <person name="Barry K."/>
            <person name="Grigoriev I.V."/>
            <person name="Crous P."/>
            <person name="Smith M.E."/>
        </authorList>
    </citation>
    <scope>NUCLEOTIDE SEQUENCE</scope>
    <source>
        <strain evidence="21">NRRL 3115</strain>
    </source>
</reference>
<feature type="domain" description="Helicase ATP-binding" evidence="20">
    <location>
        <begin position="1"/>
        <end position="422"/>
    </location>
</feature>
<evidence type="ECO:0000256" key="14">
    <source>
        <dbReference type="ARBA" id="ARBA00023235"/>
    </source>
</evidence>
<keyword evidence="12" id="KW-0411">Iron-sulfur</keyword>
<dbReference type="GO" id="GO:0043139">
    <property type="term" value="F:5'-3' DNA helicase activity"/>
    <property type="evidence" value="ECO:0007669"/>
    <property type="project" value="UniProtKB-EC"/>
</dbReference>
<dbReference type="PANTHER" id="PTHR11472">
    <property type="entry name" value="DNA REPAIR DEAD HELICASE RAD3/XP-D SUBFAMILY MEMBER"/>
    <property type="match status" value="1"/>
</dbReference>
<evidence type="ECO:0000256" key="15">
    <source>
        <dbReference type="ARBA" id="ARBA00023242"/>
    </source>
</evidence>
<dbReference type="EC" id="5.6.2.3" evidence="16"/>
<dbReference type="AlphaFoldDB" id="A0A9W8G331"/>
<organism evidence="21 22">
    <name type="scientific">Coemansia spiralis</name>
    <dbReference type="NCBI Taxonomy" id="417178"/>
    <lineage>
        <taxon>Eukaryota</taxon>
        <taxon>Fungi</taxon>
        <taxon>Fungi incertae sedis</taxon>
        <taxon>Zoopagomycota</taxon>
        <taxon>Kickxellomycotina</taxon>
        <taxon>Kickxellomycetes</taxon>
        <taxon>Kickxellales</taxon>
        <taxon>Kickxellaceae</taxon>
        <taxon>Coemansia</taxon>
    </lineage>
</organism>
<keyword evidence="10" id="KW-0067">ATP-binding</keyword>
<evidence type="ECO:0000256" key="9">
    <source>
        <dbReference type="ARBA" id="ARBA00022806"/>
    </source>
</evidence>
<dbReference type="GO" id="GO:0016818">
    <property type="term" value="F:hydrolase activity, acting on acid anhydrides, in phosphorus-containing anhydrides"/>
    <property type="evidence" value="ECO:0007669"/>
    <property type="project" value="InterPro"/>
</dbReference>
<evidence type="ECO:0000256" key="4">
    <source>
        <dbReference type="ARBA" id="ARBA00022485"/>
    </source>
</evidence>
<protein>
    <recommendedName>
        <fullName evidence="16">DNA 5'-3' helicase</fullName>
        <ecNumber evidence="16">5.6.2.3</ecNumber>
    </recommendedName>
    <alternativeName>
        <fullName evidence="18">DNA 5'-3' helicase FANCJ</fullName>
    </alternativeName>
</protein>
<feature type="compositionally biased region" description="Polar residues" evidence="19">
    <location>
        <begin position="89"/>
        <end position="102"/>
    </location>
</feature>
<dbReference type="SMART" id="SM00488">
    <property type="entry name" value="DEXDc2"/>
    <property type="match status" value="1"/>
</dbReference>
<dbReference type="SMART" id="SM00491">
    <property type="entry name" value="HELICc2"/>
    <property type="match status" value="1"/>
</dbReference>
<dbReference type="Proteomes" id="UP001151518">
    <property type="component" value="Unassembled WGS sequence"/>
</dbReference>
<evidence type="ECO:0000313" key="22">
    <source>
        <dbReference type="Proteomes" id="UP001151518"/>
    </source>
</evidence>
<keyword evidence="4" id="KW-0004">4Fe-4S</keyword>
<dbReference type="PROSITE" id="PS51193">
    <property type="entry name" value="HELICASE_ATP_BIND_2"/>
    <property type="match status" value="1"/>
</dbReference>
<keyword evidence="7" id="KW-0227">DNA damage</keyword>
<sequence>MMNHMIRALNNSQNTMIESPTGSGKSLALLCAALGWRRSFIERRWHSKERAPEIVERFIKHNSLPGFLNDDPFAIMNLSSKSIKKAPEATTTPSSLDGSTAVASAEPSVPPSKSETDIDANDSNISNFFAAESKSRYFSSQNSQDSSDMKDAGNKNAAKSTKSKVSKAREKAILKAARAQLPKTVEYILQMAKTQIPASLNQEDIDILTHYQENYSRPMYTPRIYFGSRTHKQVSQLIDELRRKTPYRVPMAVLGSRKQMCIHKKVKEAECVDDQCSELRDAKKCVPFAKFYNLFMHPSFARDGENEIWDIEDIVKLGKDLNACPYYASRELTSSAHIVFCPYNYILDPGVRSAVGISLEEDIVILDEAHNIEGAARDAASQEITDIQLEIISLECEKLIRKGVLVGTYLRTASMAERILSWLQSKFNVYEFHDCEIRTSVWPKNDMPLDSVLAQLGFTSQFVKQFEGDCNALEYHIKLYTSKDMHFLRDISSLRDSSYSESLENEDQHAVVIDHTENEHDYPKKELSHLSEGSMRLLKGLLRVLKHVVGNDSRFKDDYRVARIRQQNPARTSSAAHRNWKSKTDFPNWYPSSINTLAFWAMNPGIVFSEIANVSRSIVLTSGTLSPLDSYASELQTEFASTLEANHVVDSSRFRAMCIKFGASGRLLEGKYKNVDMLSYQDDLGQAVTSIAARCPDGMLVFVTSYSLMSKLLSRWKLTGHLAKIGAHKEVFTEMQGGSKEEFDVLLSQYCDYMKKSKGSSLPLKRGAIMFAVYRGKVSEGIDFSDHLCRTIVNIGIPYPAFKDVKVALKREYNDSRRKTQLQSPSSSAAALLSGAKWYDIQAFRAINQAFGRCLRHKRDWGAIIMLDSRLALPWNSMQLSKWIRQHIRVYDDFDQAKQDLEDFYGTLVEDDLITHKFAELSLE</sequence>
<evidence type="ECO:0000256" key="1">
    <source>
        <dbReference type="ARBA" id="ARBA00001966"/>
    </source>
</evidence>
<dbReference type="GO" id="GO:0005634">
    <property type="term" value="C:nucleus"/>
    <property type="evidence" value="ECO:0007669"/>
    <property type="project" value="UniProtKB-SubCell"/>
</dbReference>
<dbReference type="OrthoDB" id="272481at2759"/>
<evidence type="ECO:0000256" key="7">
    <source>
        <dbReference type="ARBA" id="ARBA00022763"/>
    </source>
</evidence>
<evidence type="ECO:0000313" key="21">
    <source>
        <dbReference type="EMBL" id="KAJ2672672.1"/>
    </source>
</evidence>
<evidence type="ECO:0000256" key="10">
    <source>
        <dbReference type="ARBA" id="ARBA00022840"/>
    </source>
</evidence>
<dbReference type="InterPro" id="IPR045028">
    <property type="entry name" value="DinG/Rad3-like"/>
</dbReference>
<keyword evidence="5" id="KW-0479">Metal-binding</keyword>
<dbReference type="SUPFAM" id="SSF52540">
    <property type="entry name" value="P-loop containing nucleoside triphosphate hydrolases"/>
    <property type="match status" value="2"/>
</dbReference>
<evidence type="ECO:0000256" key="18">
    <source>
        <dbReference type="ARBA" id="ARBA00082714"/>
    </source>
</evidence>
<feature type="region of interest" description="Disordered" evidence="19">
    <location>
        <begin position="86"/>
        <end position="121"/>
    </location>
</feature>
<dbReference type="InterPro" id="IPR006555">
    <property type="entry name" value="ATP-dep_Helicase_C"/>
</dbReference>
<dbReference type="InterPro" id="IPR006554">
    <property type="entry name" value="Helicase-like_DEXD_c2"/>
</dbReference>
<dbReference type="Pfam" id="PF13307">
    <property type="entry name" value="Helicase_C_2"/>
    <property type="match status" value="1"/>
</dbReference>
<dbReference type="EMBL" id="JANBTW010000078">
    <property type="protein sequence ID" value="KAJ2672672.1"/>
    <property type="molecule type" value="Genomic_DNA"/>
</dbReference>
<dbReference type="FunFam" id="3.40.50.300:FF:000731">
    <property type="entry name" value="Fanconi anemia group J protein homolog"/>
    <property type="match status" value="1"/>
</dbReference>
<evidence type="ECO:0000256" key="11">
    <source>
        <dbReference type="ARBA" id="ARBA00023004"/>
    </source>
</evidence>
<keyword evidence="9" id="KW-0347">Helicase</keyword>
<name>A0A9W8G331_9FUNG</name>
<dbReference type="Gene3D" id="3.40.50.300">
    <property type="entry name" value="P-loop containing nucleotide triphosphate hydrolases"/>
    <property type="match status" value="3"/>
</dbReference>
<dbReference type="GO" id="GO:0003677">
    <property type="term" value="F:DNA binding"/>
    <property type="evidence" value="ECO:0007669"/>
    <property type="project" value="InterPro"/>
</dbReference>